<evidence type="ECO:0008006" key="4">
    <source>
        <dbReference type="Google" id="ProtNLM"/>
    </source>
</evidence>
<organism evidence="2 3">
    <name type="scientific">Apilactobacillus ozensis DSM 23829 = JCM 17196</name>
    <dbReference type="NCBI Taxonomy" id="1423781"/>
    <lineage>
        <taxon>Bacteria</taxon>
        <taxon>Bacillati</taxon>
        <taxon>Bacillota</taxon>
        <taxon>Bacilli</taxon>
        <taxon>Lactobacillales</taxon>
        <taxon>Lactobacillaceae</taxon>
        <taxon>Apilactobacillus</taxon>
    </lineage>
</organism>
<comment type="caution">
    <text evidence="2">The sequence shown here is derived from an EMBL/GenBank/DDBJ whole genome shotgun (WGS) entry which is preliminary data.</text>
</comment>
<protein>
    <recommendedName>
        <fullName evidence="4">SCP domain-containing protein</fullName>
    </recommendedName>
</protein>
<keyword evidence="3" id="KW-1185">Reference proteome</keyword>
<accession>A0A0R2ALP7</accession>
<evidence type="ECO:0000313" key="2">
    <source>
        <dbReference type="EMBL" id="KRM67615.1"/>
    </source>
</evidence>
<dbReference type="RefSeq" id="WP_156403115.1">
    <property type="nucleotide sequence ID" value="NZ_AYYQ01000036.1"/>
</dbReference>
<dbReference type="EMBL" id="AYYQ01000036">
    <property type="protein sequence ID" value="KRM67615.1"/>
    <property type="molecule type" value="Genomic_DNA"/>
</dbReference>
<evidence type="ECO:0000313" key="3">
    <source>
        <dbReference type="Proteomes" id="UP000052012"/>
    </source>
</evidence>
<feature type="chain" id="PRO_5039343050" description="SCP domain-containing protein" evidence="1">
    <location>
        <begin position="20"/>
        <end position="286"/>
    </location>
</feature>
<gene>
    <name evidence="2" type="ORF">FD06_GL000767</name>
</gene>
<dbReference type="AlphaFoldDB" id="A0A0R2ALP7"/>
<evidence type="ECO:0000256" key="1">
    <source>
        <dbReference type="SAM" id="SignalP"/>
    </source>
</evidence>
<dbReference type="Proteomes" id="UP000052012">
    <property type="component" value="Unassembled WGS sequence"/>
</dbReference>
<reference evidence="2 3" key="1">
    <citation type="journal article" date="2015" name="Genome Announc.">
        <title>Expanding the biotechnology potential of lactobacilli through comparative genomics of 213 strains and associated genera.</title>
        <authorList>
            <person name="Sun Z."/>
            <person name="Harris H.M."/>
            <person name="McCann A."/>
            <person name="Guo C."/>
            <person name="Argimon S."/>
            <person name="Zhang W."/>
            <person name="Yang X."/>
            <person name="Jeffery I.B."/>
            <person name="Cooney J.C."/>
            <person name="Kagawa T.F."/>
            <person name="Liu W."/>
            <person name="Song Y."/>
            <person name="Salvetti E."/>
            <person name="Wrobel A."/>
            <person name="Rasinkangas P."/>
            <person name="Parkhill J."/>
            <person name="Rea M.C."/>
            <person name="O'Sullivan O."/>
            <person name="Ritari J."/>
            <person name="Douillard F.P."/>
            <person name="Paul Ross R."/>
            <person name="Yang R."/>
            <person name="Briner A.E."/>
            <person name="Felis G.E."/>
            <person name="de Vos W.M."/>
            <person name="Barrangou R."/>
            <person name="Klaenhammer T.R."/>
            <person name="Caufield P.W."/>
            <person name="Cui Y."/>
            <person name="Zhang H."/>
            <person name="O'Toole P.W."/>
        </authorList>
    </citation>
    <scope>NUCLEOTIDE SEQUENCE [LARGE SCALE GENOMIC DNA]</scope>
    <source>
        <strain evidence="2 3">DSM 23829</strain>
    </source>
</reference>
<dbReference type="STRING" id="1423781.FD06_GL000767"/>
<keyword evidence="1" id="KW-0732">Signal</keyword>
<sequence>MKNKILIIFLFFVSFTFFATNAEAKTLANKKSNTYDEETNQLSAYQRLLTNRYNISIDNSIERSNKYKLIWRKHIPKTLLYLTGVEGLYSPNFRTRYYYGPNSNQLFGVPYHAVEKEKVYNKLDKNSYTFYKLEKNSNIPYNAWVLDYGTIFSDGMGYSVYKKMLASIEYAKYDKNLQKCAFIAATHFVQGDTSDDSFAEDYSDTIYEQTHKTNYNQKIIKPDADAYSKKIFSMLSNGKISYVEYFKLMFKHQIGNINACGNRIGVYAYPPYSSIYGRVVLFYLHK</sequence>
<dbReference type="PATRIC" id="fig|1423781.4.peg.792"/>
<feature type="signal peptide" evidence="1">
    <location>
        <begin position="1"/>
        <end position="19"/>
    </location>
</feature>
<proteinExistence type="predicted"/>
<name>A0A0R2ALP7_9LACO</name>